<evidence type="ECO:0000256" key="5">
    <source>
        <dbReference type="ARBA" id="ARBA00022692"/>
    </source>
</evidence>
<dbReference type="InterPro" id="IPR022170">
    <property type="entry name" value="MUL1-like"/>
</dbReference>
<keyword evidence="5 12" id="KW-0812">Transmembrane</keyword>
<accession>A0ABT6ZZ49</accession>
<dbReference type="EMBL" id="JANCPR020000020">
    <property type="protein sequence ID" value="MDJ1134325.1"/>
    <property type="molecule type" value="Genomic_DNA"/>
</dbReference>
<protein>
    <recommendedName>
        <fullName evidence="3">RING-type E3 ubiquitin transferase</fullName>
        <ecNumber evidence="3">2.3.2.27</ecNumber>
    </recommendedName>
</protein>
<keyword evidence="8" id="KW-0833">Ubl conjugation pathway</keyword>
<keyword evidence="10 12" id="KW-1133">Transmembrane helix</keyword>
<feature type="transmembrane region" description="Helical" evidence="12">
    <location>
        <begin position="204"/>
        <end position="227"/>
    </location>
</feature>
<keyword evidence="6" id="KW-0479">Metal-binding</keyword>
<evidence type="ECO:0000256" key="7">
    <source>
        <dbReference type="ARBA" id="ARBA00022771"/>
    </source>
</evidence>
<reference evidence="14 15" key="1">
    <citation type="submission" date="2023-05" db="EMBL/GenBank/DDBJ databases">
        <title>Streptantibioticus silvisoli sp. nov., acidotolerant actinomycetes 1 from pine litter.</title>
        <authorList>
            <person name="Swiecimska M."/>
            <person name="Golinska P."/>
            <person name="Sangal V."/>
            <person name="Wachnowicz B."/>
            <person name="Goodfellow M."/>
        </authorList>
    </citation>
    <scope>NUCLEOTIDE SEQUENCE [LARGE SCALE GENOMIC DNA]</scope>
    <source>
        <strain evidence="14 15">DSM 42109</strain>
    </source>
</reference>
<comment type="caution">
    <text evidence="14">The sequence shown here is derived from an EMBL/GenBank/DDBJ whole genome shotgun (WGS) entry which is preliminary data.</text>
</comment>
<proteinExistence type="predicted"/>
<evidence type="ECO:0000256" key="1">
    <source>
        <dbReference type="ARBA" id="ARBA00000900"/>
    </source>
</evidence>
<evidence type="ECO:0000256" key="11">
    <source>
        <dbReference type="ARBA" id="ARBA00023136"/>
    </source>
</evidence>
<evidence type="ECO:0000256" key="9">
    <source>
        <dbReference type="ARBA" id="ARBA00022833"/>
    </source>
</evidence>
<comment type="catalytic activity">
    <reaction evidence="1">
        <text>S-ubiquitinyl-[E2 ubiquitin-conjugating enzyme]-L-cysteine + [acceptor protein]-L-lysine = [E2 ubiquitin-conjugating enzyme]-L-cysteine + N(6)-ubiquitinyl-[acceptor protein]-L-lysine.</text>
        <dbReference type="EC" id="2.3.2.27"/>
    </reaction>
</comment>
<evidence type="ECO:0000256" key="12">
    <source>
        <dbReference type="SAM" id="Phobius"/>
    </source>
</evidence>
<evidence type="ECO:0000256" key="8">
    <source>
        <dbReference type="ARBA" id="ARBA00022786"/>
    </source>
</evidence>
<dbReference type="Proteomes" id="UP001214441">
    <property type="component" value="Unassembled WGS sequence"/>
</dbReference>
<evidence type="ECO:0000259" key="13">
    <source>
        <dbReference type="Pfam" id="PF12483"/>
    </source>
</evidence>
<evidence type="ECO:0000256" key="4">
    <source>
        <dbReference type="ARBA" id="ARBA00022679"/>
    </source>
</evidence>
<dbReference type="Pfam" id="PF12483">
    <property type="entry name" value="GIDE"/>
    <property type="match status" value="1"/>
</dbReference>
<keyword evidence="4" id="KW-0808">Transferase</keyword>
<evidence type="ECO:0000313" key="15">
    <source>
        <dbReference type="Proteomes" id="UP001214441"/>
    </source>
</evidence>
<evidence type="ECO:0000256" key="3">
    <source>
        <dbReference type="ARBA" id="ARBA00012483"/>
    </source>
</evidence>
<evidence type="ECO:0000256" key="2">
    <source>
        <dbReference type="ARBA" id="ARBA00004141"/>
    </source>
</evidence>
<dbReference type="RefSeq" id="WP_274046586.1">
    <property type="nucleotide sequence ID" value="NZ_JANCPR020000020.1"/>
</dbReference>
<organism evidence="14 15">
    <name type="scientific">Streptomyces iconiensis</name>
    <dbReference type="NCBI Taxonomy" id="1384038"/>
    <lineage>
        <taxon>Bacteria</taxon>
        <taxon>Bacillati</taxon>
        <taxon>Actinomycetota</taxon>
        <taxon>Actinomycetes</taxon>
        <taxon>Kitasatosporales</taxon>
        <taxon>Streptomycetaceae</taxon>
        <taxon>Streptomyces</taxon>
    </lineage>
</organism>
<name>A0ABT6ZZ49_9ACTN</name>
<dbReference type="EC" id="2.3.2.27" evidence="3"/>
<gene>
    <name evidence="14" type="ORF">NMN56_020630</name>
</gene>
<keyword evidence="11 12" id="KW-0472">Membrane</keyword>
<sequence>MESTETLAARDLRALREAAAESAGAGHFRYVSEVAGHARAHKDGALRSELQGVECVWHRHRITRKYEEIYRDGKGNRRRRTRTEKVSEFSSSTAFFVEDATGKTVIRPGSREVTGAEKILDRFDPHTGGRRGVRVGPLRLGGGGGTVGFRREEWVVRPGSRFYVHGEASDEGGGLSVGAPAEGGLFVMSVKSERELLKGENNKVLGFGVGTGVAALAGAVLLVVGALH</sequence>
<comment type="subcellular location">
    <subcellularLocation>
        <location evidence="2">Membrane</location>
        <topology evidence="2">Multi-pass membrane protein</topology>
    </subcellularLocation>
</comment>
<keyword evidence="15" id="KW-1185">Reference proteome</keyword>
<evidence type="ECO:0000256" key="10">
    <source>
        <dbReference type="ARBA" id="ARBA00022989"/>
    </source>
</evidence>
<evidence type="ECO:0000313" key="14">
    <source>
        <dbReference type="EMBL" id="MDJ1134325.1"/>
    </source>
</evidence>
<feature type="domain" description="E3 Ubiquitin ligase MUL1-like" evidence="13">
    <location>
        <begin position="67"/>
        <end position="212"/>
    </location>
</feature>
<keyword evidence="7" id="KW-0863">Zinc-finger</keyword>
<evidence type="ECO:0000256" key="6">
    <source>
        <dbReference type="ARBA" id="ARBA00022723"/>
    </source>
</evidence>
<keyword evidence="9" id="KW-0862">Zinc</keyword>